<organism evidence="1 2">
    <name type="scientific">Nocardia callitridis</name>
    <dbReference type="NCBI Taxonomy" id="648753"/>
    <lineage>
        <taxon>Bacteria</taxon>
        <taxon>Bacillati</taxon>
        <taxon>Actinomycetota</taxon>
        <taxon>Actinomycetes</taxon>
        <taxon>Mycobacteriales</taxon>
        <taxon>Nocardiaceae</taxon>
        <taxon>Nocardia</taxon>
    </lineage>
</organism>
<proteinExistence type="predicted"/>
<sequence>MLEVLDGRRPAAQLRAVAAPQVAAAVHTLSTVALPGRALGTASLVAVKVRMADSTTAEIFGRYQRGDRAFAIAACAVYGASRWRLTALRVC</sequence>
<evidence type="ECO:0000313" key="1">
    <source>
        <dbReference type="EMBL" id="GAA5041530.1"/>
    </source>
</evidence>
<name>A0ABP9JQY9_9NOCA</name>
<gene>
    <name evidence="1" type="ORF">GCM10023318_00680</name>
</gene>
<protein>
    <recommendedName>
        <fullName evidence="3">SnoaL-like domain-containing protein</fullName>
    </recommendedName>
</protein>
<reference evidence="2" key="1">
    <citation type="journal article" date="2019" name="Int. J. Syst. Evol. Microbiol.">
        <title>The Global Catalogue of Microorganisms (GCM) 10K type strain sequencing project: providing services to taxonomists for standard genome sequencing and annotation.</title>
        <authorList>
            <consortium name="The Broad Institute Genomics Platform"/>
            <consortium name="The Broad Institute Genome Sequencing Center for Infectious Disease"/>
            <person name="Wu L."/>
            <person name="Ma J."/>
        </authorList>
    </citation>
    <scope>NUCLEOTIDE SEQUENCE [LARGE SCALE GENOMIC DNA]</scope>
    <source>
        <strain evidence="2">JCM 18298</strain>
    </source>
</reference>
<evidence type="ECO:0000313" key="2">
    <source>
        <dbReference type="Proteomes" id="UP001500603"/>
    </source>
</evidence>
<dbReference type="EMBL" id="BAABJM010000001">
    <property type="protein sequence ID" value="GAA5041530.1"/>
    <property type="molecule type" value="Genomic_DNA"/>
</dbReference>
<evidence type="ECO:0008006" key="3">
    <source>
        <dbReference type="Google" id="ProtNLM"/>
    </source>
</evidence>
<comment type="caution">
    <text evidence="1">The sequence shown here is derived from an EMBL/GenBank/DDBJ whole genome shotgun (WGS) entry which is preliminary data.</text>
</comment>
<keyword evidence="2" id="KW-1185">Reference proteome</keyword>
<dbReference type="Proteomes" id="UP001500603">
    <property type="component" value="Unassembled WGS sequence"/>
</dbReference>
<accession>A0ABP9JQY9</accession>
<dbReference type="InterPro" id="IPR045596">
    <property type="entry name" value="DUF6459"/>
</dbReference>
<dbReference type="Pfam" id="PF20060">
    <property type="entry name" value="DUF6459"/>
    <property type="match status" value="1"/>
</dbReference>